<dbReference type="RefSeq" id="WP_271191856.1">
    <property type="nucleotide sequence ID" value="NZ_CP115667.1"/>
</dbReference>
<evidence type="ECO:0000256" key="3">
    <source>
        <dbReference type="ARBA" id="ARBA00012239"/>
    </source>
</evidence>
<evidence type="ECO:0000256" key="10">
    <source>
        <dbReference type="RuleBase" id="RU004504"/>
    </source>
</evidence>
<dbReference type="Gene3D" id="1.10.260.50">
    <property type="match status" value="1"/>
</dbReference>
<comment type="catalytic activity">
    <reaction evidence="9">
        <text>(sulfur carrier)-H + L-cysteine = (sulfur carrier)-SH + L-alanine</text>
        <dbReference type="Rhea" id="RHEA:43892"/>
        <dbReference type="Rhea" id="RHEA-COMP:14737"/>
        <dbReference type="Rhea" id="RHEA-COMP:14739"/>
        <dbReference type="ChEBI" id="CHEBI:29917"/>
        <dbReference type="ChEBI" id="CHEBI:35235"/>
        <dbReference type="ChEBI" id="CHEBI:57972"/>
        <dbReference type="ChEBI" id="CHEBI:64428"/>
        <dbReference type="EC" id="2.8.1.7"/>
    </reaction>
</comment>
<evidence type="ECO:0000256" key="8">
    <source>
        <dbReference type="ARBA" id="ARBA00023014"/>
    </source>
</evidence>
<evidence type="ECO:0000256" key="6">
    <source>
        <dbReference type="ARBA" id="ARBA00022898"/>
    </source>
</evidence>
<evidence type="ECO:0000256" key="7">
    <source>
        <dbReference type="ARBA" id="ARBA00023004"/>
    </source>
</evidence>
<keyword evidence="8" id="KW-0411">Iron-sulfur</keyword>
<reference evidence="12 13" key="1">
    <citation type="submission" date="2023-01" db="EMBL/GenBank/DDBJ databases">
        <authorList>
            <person name="Lee S.H."/>
            <person name="Jung H.S."/>
            <person name="Yun J.U."/>
        </authorList>
    </citation>
    <scope>NUCLEOTIDE SEQUENCE [LARGE SCALE GENOMIC DNA]</scope>
    <source>
        <strain evidence="12 13">CBA3646</strain>
    </source>
</reference>
<evidence type="ECO:0000256" key="1">
    <source>
        <dbReference type="ARBA" id="ARBA00001933"/>
    </source>
</evidence>
<evidence type="ECO:0000256" key="9">
    <source>
        <dbReference type="ARBA" id="ARBA00050776"/>
    </source>
</evidence>
<dbReference type="InterPro" id="IPR016454">
    <property type="entry name" value="Cysteine_dSase"/>
</dbReference>
<dbReference type="EC" id="2.8.1.7" evidence="3"/>
<gene>
    <name evidence="12" type="ORF">O6R05_01935</name>
</gene>
<evidence type="ECO:0000313" key="12">
    <source>
        <dbReference type="EMBL" id="WBW50325.1"/>
    </source>
</evidence>
<dbReference type="Gene3D" id="3.40.640.10">
    <property type="entry name" value="Type I PLP-dependent aspartate aminotransferase-like (Major domain)"/>
    <property type="match status" value="1"/>
</dbReference>
<evidence type="ECO:0000259" key="11">
    <source>
        <dbReference type="Pfam" id="PF00266"/>
    </source>
</evidence>
<keyword evidence="4" id="KW-0808">Transferase</keyword>
<evidence type="ECO:0000256" key="5">
    <source>
        <dbReference type="ARBA" id="ARBA00022723"/>
    </source>
</evidence>
<dbReference type="PANTHER" id="PTHR11601">
    <property type="entry name" value="CYSTEINE DESULFURYLASE FAMILY MEMBER"/>
    <property type="match status" value="1"/>
</dbReference>
<comment type="similarity">
    <text evidence="2">Belongs to the class-V pyridoxal-phosphate-dependent aminotransferase family. NifS/IscS subfamily.</text>
</comment>
<dbReference type="Proteomes" id="UP001210339">
    <property type="component" value="Chromosome"/>
</dbReference>
<keyword evidence="6" id="KW-0663">Pyridoxal phosphate</keyword>
<dbReference type="SUPFAM" id="SSF53383">
    <property type="entry name" value="PLP-dependent transferases"/>
    <property type="match status" value="1"/>
</dbReference>
<evidence type="ECO:0000256" key="4">
    <source>
        <dbReference type="ARBA" id="ARBA00022679"/>
    </source>
</evidence>
<organism evidence="12 13">
    <name type="scientific">Peptoniphilus equinus</name>
    <dbReference type="NCBI Taxonomy" id="3016343"/>
    <lineage>
        <taxon>Bacteria</taxon>
        <taxon>Bacillati</taxon>
        <taxon>Bacillota</taxon>
        <taxon>Tissierellia</taxon>
        <taxon>Tissierellales</taxon>
        <taxon>Peptoniphilaceae</taxon>
        <taxon>Peptoniphilus</taxon>
    </lineage>
</organism>
<dbReference type="PANTHER" id="PTHR11601:SF34">
    <property type="entry name" value="CYSTEINE DESULFURASE"/>
    <property type="match status" value="1"/>
</dbReference>
<dbReference type="InterPro" id="IPR015424">
    <property type="entry name" value="PyrdxlP-dep_Trfase"/>
</dbReference>
<evidence type="ECO:0000256" key="2">
    <source>
        <dbReference type="ARBA" id="ARBA00006490"/>
    </source>
</evidence>
<dbReference type="Pfam" id="PF00266">
    <property type="entry name" value="Aminotran_5"/>
    <property type="match status" value="1"/>
</dbReference>
<dbReference type="PIRSF" id="PIRSF005572">
    <property type="entry name" value="NifS"/>
    <property type="match status" value="1"/>
</dbReference>
<comment type="cofactor">
    <cofactor evidence="1 10">
        <name>pyridoxal 5'-phosphate</name>
        <dbReference type="ChEBI" id="CHEBI:597326"/>
    </cofactor>
</comment>
<protein>
    <recommendedName>
        <fullName evidence="3">cysteine desulfurase</fullName>
        <ecNumber evidence="3">2.8.1.7</ecNumber>
    </recommendedName>
</protein>
<dbReference type="EMBL" id="CP115667">
    <property type="protein sequence ID" value="WBW50325.1"/>
    <property type="molecule type" value="Genomic_DNA"/>
</dbReference>
<dbReference type="Gene3D" id="3.90.1150.10">
    <property type="entry name" value="Aspartate Aminotransferase, domain 1"/>
    <property type="match status" value="1"/>
</dbReference>
<dbReference type="InterPro" id="IPR000192">
    <property type="entry name" value="Aminotrans_V_dom"/>
</dbReference>
<dbReference type="PROSITE" id="PS00595">
    <property type="entry name" value="AA_TRANSFER_CLASS_5"/>
    <property type="match status" value="1"/>
</dbReference>
<sequence length="373" mass="40436">MGIYLDNAATTALSPTVLEAMMPYLTENFFNPSSVYSGAKAAKAAITRARDTIAGHLGVKSHEIYFTSGGSEADNWALKSVLTGTRRHVLTTPIEHEAVLKTAEFLRMQGVEVDVIRVDGDGVVDVEDFKAKLRDDTALVSVMYANNELGTVEPIEAIGTILKDRDCYFHVDAVQALGSMVIDLSKLPVDMMSFSAHKIHGPKGIGALFIRDGVGINPLIHGGQQERERRAGTENVASIVGFAKAFDEARAHMEDNVKKVAAMREMMLTRLLKIPGVHFNGSVSHHLPGIINVSIEGVDSTMLLMKLDMKGVWASSGSACTSGSIYPSHVLKAIGLSDELAKNSLRISINHMNTPQQIQQASDIIIESIKELR</sequence>
<evidence type="ECO:0000313" key="13">
    <source>
        <dbReference type="Proteomes" id="UP001210339"/>
    </source>
</evidence>
<feature type="domain" description="Aminotransferase class V" evidence="11">
    <location>
        <begin position="3"/>
        <end position="360"/>
    </location>
</feature>
<dbReference type="InterPro" id="IPR015421">
    <property type="entry name" value="PyrdxlP-dep_Trfase_major"/>
</dbReference>
<name>A0ABY7QVP5_9FIRM</name>
<dbReference type="InterPro" id="IPR020578">
    <property type="entry name" value="Aminotrans_V_PyrdxlP_BS"/>
</dbReference>
<keyword evidence="7" id="KW-0408">Iron</keyword>
<accession>A0ABY7QVP5</accession>
<proteinExistence type="inferred from homology"/>
<dbReference type="InterPro" id="IPR015422">
    <property type="entry name" value="PyrdxlP-dep_Trfase_small"/>
</dbReference>
<keyword evidence="5" id="KW-0479">Metal-binding</keyword>
<keyword evidence="13" id="KW-1185">Reference proteome</keyword>